<reference evidence="2" key="1">
    <citation type="journal article" date="2020" name="Microb. Genom.">
        <title>Genetic diversity of clinical and environmental Mucorales isolates obtained from an investigation of mucormycosis cases among solid organ transplant recipients.</title>
        <authorList>
            <person name="Nguyen M.H."/>
            <person name="Kaul D."/>
            <person name="Muto C."/>
            <person name="Cheng S.J."/>
            <person name="Richter R.A."/>
            <person name="Bruno V.M."/>
            <person name="Liu G."/>
            <person name="Beyhan S."/>
            <person name="Sundermann A.J."/>
            <person name="Mounaud S."/>
            <person name="Pasculle A.W."/>
            <person name="Nierman W.C."/>
            <person name="Driscoll E."/>
            <person name="Cumbie R."/>
            <person name="Clancy C.J."/>
            <person name="Dupont C.L."/>
        </authorList>
    </citation>
    <scope>NUCLEOTIDE SEQUENCE</scope>
    <source>
        <strain evidence="2">GL11</strain>
    </source>
</reference>
<dbReference type="EMBL" id="JAANQT010001345">
    <property type="protein sequence ID" value="KAG1305530.1"/>
    <property type="molecule type" value="Genomic_DNA"/>
</dbReference>
<comment type="caution">
    <text evidence="2">The sequence shown here is derived from an EMBL/GenBank/DDBJ whole genome shotgun (WGS) entry which is preliminary data.</text>
</comment>
<keyword evidence="3" id="KW-1185">Reference proteome</keyword>
<evidence type="ECO:0000313" key="2">
    <source>
        <dbReference type="EMBL" id="KAG1305530.1"/>
    </source>
</evidence>
<protein>
    <recommendedName>
        <fullName evidence="4">Meiotic sister chromatid recombination protein 1</fullName>
    </recommendedName>
</protein>
<accession>A0A9P7BQN7</accession>
<feature type="signal peptide" evidence="1">
    <location>
        <begin position="1"/>
        <end position="26"/>
    </location>
</feature>
<keyword evidence="1" id="KW-0732">Signal</keyword>
<evidence type="ECO:0000256" key="1">
    <source>
        <dbReference type="SAM" id="SignalP"/>
    </source>
</evidence>
<organism evidence="2 3">
    <name type="scientific">Rhizopus oryzae</name>
    <name type="common">Mucormycosis agent</name>
    <name type="synonym">Rhizopus arrhizus var. delemar</name>
    <dbReference type="NCBI Taxonomy" id="64495"/>
    <lineage>
        <taxon>Eukaryota</taxon>
        <taxon>Fungi</taxon>
        <taxon>Fungi incertae sedis</taxon>
        <taxon>Mucoromycota</taxon>
        <taxon>Mucoromycotina</taxon>
        <taxon>Mucoromycetes</taxon>
        <taxon>Mucorales</taxon>
        <taxon>Mucorineae</taxon>
        <taxon>Rhizopodaceae</taxon>
        <taxon>Rhizopus</taxon>
    </lineage>
</organism>
<dbReference type="Proteomes" id="UP000716291">
    <property type="component" value="Unassembled WGS sequence"/>
</dbReference>
<proteinExistence type="predicted"/>
<dbReference type="AlphaFoldDB" id="A0A9P7BQN7"/>
<dbReference type="OrthoDB" id="2378832at2759"/>
<evidence type="ECO:0008006" key="4">
    <source>
        <dbReference type="Google" id="ProtNLM"/>
    </source>
</evidence>
<sequence>MKASKLLALPLTYCVLLALLASEASAKEARSVDDLSNWTKDQVQAYLNKYQIVYDKNANDQSLLDTVKKYRDAAVANTNIFINDKSDVVNKMLEAAKLKITQSYKLSTENANALTADLQHSLKQLELSGGLTRDKVKQSLDKLQHKVVKQKIITESQYKELARDIEENFATSPSWYQRLLGWAPATSDLFPEDSYHHWIKSTIGKRLEENKELTKDEVASVVNTLKQAISSSASDVSKLGDANWWKKVSKDLEKNAKLKENQVESVVNSIRDDVTAYKIFAMDYASETADETQHAFARAGQYIKDTGSNLYEAVRHPLKSHPDTDASVSSAVSAASSAAASATDAAGESASSLHAKATQGVHDAKGSLGNFWRQKELDTYRKIGYTEAHVEWIQSYLSKTFSDKKNLTKDAVYNAIRTIRQYLVQAKIQTASHIDAQLKSLEDLIESWRQHTVRDEL</sequence>
<feature type="chain" id="PRO_5040308060" description="Meiotic sister chromatid recombination protein 1" evidence="1">
    <location>
        <begin position="27"/>
        <end position="457"/>
    </location>
</feature>
<evidence type="ECO:0000313" key="3">
    <source>
        <dbReference type="Proteomes" id="UP000716291"/>
    </source>
</evidence>
<name>A0A9P7BQN7_RHIOR</name>
<gene>
    <name evidence="2" type="ORF">G6F64_008309</name>
</gene>